<dbReference type="EMBL" id="BGPR01000159">
    <property type="protein sequence ID" value="GBM00658.1"/>
    <property type="molecule type" value="Genomic_DNA"/>
</dbReference>
<accession>A0A4Y2CA55</accession>
<protein>
    <submittedName>
        <fullName evidence="1">Uncharacterized protein</fullName>
    </submittedName>
</protein>
<comment type="caution">
    <text evidence="1">The sequence shown here is derived from an EMBL/GenBank/DDBJ whole genome shotgun (WGS) entry which is preliminary data.</text>
</comment>
<evidence type="ECO:0000313" key="2">
    <source>
        <dbReference type="Proteomes" id="UP000499080"/>
    </source>
</evidence>
<keyword evidence="2" id="KW-1185">Reference proteome</keyword>
<name>A0A4Y2CA55_ARAVE</name>
<evidence type="ECO:0000313" key="1">
    <source>
        <dbReference type="EMBL" id="GBM00658.1"/>
    </source>
</evidence>
<reference evidence="1 2" key="1">
    <citation type="journal article" date="2019" name="Sci. Rep.">
        <title>Orb-weaving spider Araneus ventricosus genome elucidates the spidroin gene catalogue.</title>
        <authorList>
            <person name="Kono N."/>
            <person name="Nakamura H."/>
            <person name="Ohtoshi R."/>
            <person name="Moran D.A.P."/>
            <person name="Shinohara A."/>
            <person name="Yoshida Y."/>
            <person name="Fujiwara M."/>
            <person name="Mori M."/>
            <person name="Tomita M."/>
            <person name="Arakawa K."/>
        </authorList>
    </citation>
    <scope>NUCLEOTIDE SEQUENCE [LARGE SCALE GENOMIC DNA]</scope>
</reference>
<dbReference type="AlphaFoldDB" id="A0A4Y2CA55"/>
<sequence>MLVKNALSEDGFLKLLVLTPNGESQWPSVKISASELEGTRFHETSGEYVDLAQLIRCRLSKIFPWCGAKAWREKGELRCQPRHLPVSSKIALGSV</sequence>
<proteinExistence type="predicted"/>
<gene>
    <name evidence="1" type="ORF">AVEN_118009_1</name>
</gene>
<dbReference type="Proteomes" id="UP000499080">
    <property type="component" value="Unassembled WGS sequence"/>
</dbReference>
<organism evidence="1 2">
    <name type="scientific">Araneus ventricosus</name>
    <name type="common">Orbweaver spider</name>
    <name type="synonym">Epeira ventricosa</name>
    <dbReference type="NCBI Taxonomy" id="182803"/>
    <lineage>
        <taxon>Eukaryota</taxon>
        <taxon>Metazoa</taxon>
        <taxon>Ecdysozoa</taxon>
        <taxon>Arthropoda</taxon>
        <taxon>Chelicerata</taxon>
        <taxon>Arachnida</taxon>
        <taxon>Araneae</taxon>
        <taxon>Araneomorphae</taxon>
        <taxon>Entelegynae</taxon>
        <taxon>Araneoidea</taxon>
        <taxon>Araneidae</taxon>
        <taxon>Araneus</taxon>
    </lineage>
</organism>